<dbReference type="KEGG" id="ckh:LVJ77_03690"/>
<comment type="caution">
    <text evidence="5">Lacks conserved residue(s) required for the propagation of feature annotation.</text>
</comment>
<dbReference type="InterPro" id="IPR001678">
    <property type="entry name" value="MeTrfase_RsmB-F_NOP2_dom"/>
</dbReference>
<keyword evidence="3 5" id="KW-0949">S-adenosyl-L-methionine</keyword>
<evidence type="ECO:0000256" key="1">
    <source>
        <dbReference type="ARBA" id="ARBA00022603"/>
    </source>
</evidence>
<dbReference type="GO" id="GO:0001510">
    <property type="term" value="P:RNA methylation"/>
    <property type="evidence" value="ECO:0007669"/>
    <property type="project" value="InterPro"/>
</dbReference>
<evidence type="ECO:0000313" key="8">
    <source>
        <dbReference type="Proteomes" id="UP000831534"/>
    </source>
</evidence>
<gene>
    <name evidence="7" type="ORF">LVJ77_03690</name>
</gene>
<dbReference type="CDD" id="cd02440">
    <property type="entry name" value="AdoMet_MTases"/>
    <property type="match status" value="1"/>
</dbReference>
<dbReference type="GO" id="GO:0008173">
    <property type="term" value="F:RNA methyltransferase activity"/>
    <property type="evidence" value="ECO:0007669"/>
    <property type="project" value="InterPro"/>
</dbReference>
<dbReference type="AlphaFoldDB" id="A0A8T9MZV8"/>
<dbReference type="PANTHER" id="PTHR22807">
    <property type="entry name" value="NOP2 YEAST -RELATED NOL1/NOP2/FMU SUN DOMAIN-CONTAINING"/>
    <property type="match status" value="1"/>
</dbReference>
<dbReference type="SUPFAM" id="SSF53335">
    <property type="entry name" value="S-adenosyl-L-methionine-dependent methyltransferases"/>
    <property type="match status" value="1"/>
</dbReference>
<comment type="similarity">
    <text evidence="5">Belongs to the class I-like SAM-binding methyltransferase superfamily. RsmB/NOP family.</text>
</comment>
<dbReference type="PANTHER" id="PTHR22807:SF53">
    <property type="entry name" value="RIBOSOMAL RNA SMALL SUBUNIT METHYLTRANSFERASE B-RELATED"/>
    <property type="match status" value="1"/>
</dbReference>
<feature type="active site" description="Nucleophile" evidence="5">
    <location>
        <position position="357"/>
    </location>
</feature>
<dbReference type="InterPro" id="IPR049560">
    <property type="entry name" value="MeTrfase_RsmB-F_NOP2_cat"/>
</dbReference>
<accession>A0A8T9MZV8</accession>
<dbReference type="Pfam" id="PF22458">
    <property type="entry name" value="RsmF-B_ferredox"/>
    <property type="match status" value="1"/>
</dbReference>
<dbReference type="Pfam" id="PF01189">
    <property type="entry name" value="Methyltr_RsmB-F"/>
    <property type="match status" value="1"/>
</dbReference>
<dbReference type="InterPro" id="IPR029063">
    <property type="entry name" value="SAM-dependent_MTases_sf"/>
</dbReference>
<dbReference type="InterPro" id="IPR054728">
    <property type="entry name" value="RsmB-like_ferredoxin"/>
</dbReference>
<protein>
    <submittedName>
        <fullName evidence="7">RsmB/NOP family class I SAM-dependent RNA methyltransferase</fullName>
        <ecNumber evidence="7">2.1.1.-</ecNumber>
    </submittedName>
</protein>
<keyword evidence="4 5" id="KW-0694">RNA-binding</keyword>
<dbReference type="InterPro" id="IPR023267">
    <property type="entry name" value="RCMT"/>
</dbReference>
<keyword evidence="1 5" id="KW-0489">Methyltransferase</keyword>
<evidence type="ECO:0000256" key="2">
    <source>
        <dbReference type="ARBA" id="ARBA00022679"/>
    </source>
</evidence>
<feature type="binding site" evidence="5">
    <location>
        <position position="304"/>
    </location>
    <ligand>
        <name>S-adenosyl-L-methionine</name>
        <dbReference type="ChEBI" id="CHEBI:59789"/>
    </ligand>
</feature>
<keyword evidence="8" id="KW-1185">Reference proteome</keyword>
<dbReference type="Gene3D" id="3.40.50.150">
    <property type="entry name" value="Vaccinia Virus protein VP39"/>
    <property type="match status" value="1"/>
</dbReference>
<feature type="domain" description="SAM-dependent MTase RsmB/NOP-type" evidence="6">
    <location>
        <begin position="143"/>
        <end position="420"/>
    </location>
</feature>
<dbReference type="PRINTS" id="PR02008">
    <property type="entry name" value="RCMTFAMILY"/>
</dbReference>
<evidence type="ECO:0000313" key="7">
    <source>
        <dbReference type="EMBL" id="UOP05313.1"/>
    </source>
</evidence>
<dbReference type="Proteomes" id="UP000831534">
    <property type="component" value="Chromosome"/>
</dbReference>
<keyword evidence="2 5" id="KW-0808">Transferase</keyword>
<reference evidence="7" key="1">
    <citation type="journal article" date="2022" name="Res Sq">
        <title>Evolution of multicellular longitudinally dividing oral cavity symbionts (Neisseriaceae).</title>
        <authorList>
            <person name="Nyongesa S."/>
            <person name="Weber P."/>
            <person name="Bernet E."/>
            <person name="Pullido F."/>
            <person name="Nieckarz M."/>
            <person name="Delaby M."/>
            <person name="Nieves C."/>
            <person name="Viehboeck T."/>
            <person name="Krause N."/>
            <person name="Rivera-Millot A."/>
            <person name="Nakamura A."/>
            <person name="Vischer N."/>
            <person name="VanNieuwenhze M."/>
            <person name="Brun Y."/>
            <person name="Cava F."/>
            <person name="Bulgheresi S."/>
            <person name="Veyrier F."/>
        </authorList>
    </citation>
    <scope>NUCLEOTIDE SEQUENCE</scope>
    <source>
        <strain evidence="7">17694</strain>
    </source>
</reference>
<feature type="binding site" evidence="5">
    <location>
        <position position="257"/>
    </location>
    <ligand>
        <name>S-adenosyl-L-methionine</name>
        <dbReference type="ChEBI" id="CHEBI:59789"/>
    </ligand>
</feature>
<dbReference type="RefSeq" id="WP_027008594.1">
    <property type="nucleotide sequence ID" value="NZ_CP091521.1"/>
</dbReference>
<proteinExistence type="inferred from homology"/>
<evidence type="ECO:0000256" key="3">
    <source>
        <dbReference type="ARBA" id="ARBA00022691"/>
    </source>
</evidence>
<dbReference type="PROSITE" id="PS51686">
    <property type="entry name" value="SAM_MT_RSMB_NOP"/>
    <property type="match status" value="1"/>
</dbReference>
<dbReference type="GO" id="GO:0003723">
    <property type="term" value="F:RNA binding"/>
    <property type="evidence" value="ECO:0007669"/>
    <property type="project" value="UniProtKB-UniRule"/>
</dbReference>
<organism evidence="7 8">
    <name type="scientific">Conchiformibius kuhniae</name>
    <dbReference type="NCBI Taxonomy" id="211502"/>
    <lineage>
        <taxon>Bacteria</taxon>
        <taxon>Pseudomonadati</taxon>
        <taxon>Pseudomonadota</taxon>
        <taxon>Betaproteobacteria</taxon>
        <taxon>Neisseriales</taxon>
        <taxon>Neisseriaceae</taxon>
        <taxon>Conchiformibius</taxon>
    </lineage>
</organism>
<name>A0A8T9MZV8_9NEIS</name>
<sequence length="422" mass="46374">MTPTAAQLHHTAAVLAQMLTFAQPADAVLSAYFRRHPKLGRNDRREIAETAFAALRHLQKIQAVLPQPAQAPQRAALAALVLGRGCNISQLETLLADGDRDFLTALKARKADFAADPNTAAELPEWLLAHLQTHWTDAEITAFGRSVSRPAPLDLRVNTLKSKRDKVLAQLQKEFPDAQAAPYAPHALRLHDKPALNRHPLFLDGTLEVQDEGSQLLALLLGAKRGEIIVDFCAGAGGKTLAIGAQTANTGRIYAFDVSEKRLSKLKPRMRRAGLTNISPERISSERDPRIARLRGKADRVLVDAPCSGLGTLRRNPDLKYRQSAATVQNLVFQQENILKAAAALVRDGGRLLYATCSVLPEENEQQAQRFLDSHSDFMLLDCARLLQTQKIDLDTGKYLQLNTARHGTDGFFAAVFERKSG</sequence>
<dbReference type="EMBL" id="CP091521">
    <property type="protein sequence ID" value="UOP05313.1"/>
    <property type="molecule type" value="Genomic_DNA"/>
</dbReference>
<evidence type="ECO:0000256" key="4">
    <source>
        <dbReference type="ARBA" id="ARBA00022884"/>
    </source>
</evidence>
<evidence type="ECO:0000259" key="6">
    <source>
        <dbReference type="PROSITE" id="PS51686"/>
    </source>
</evidence>
<dbReference type="EC" id="2.1.1.-" evidence="7"/>
<evidence type="ECO:0000256" key="5">
    <source>
        <dbReference type="PROSITE-ProRule" id="PRU01023"/>
    </source>
</evidence>
<reference evidence="7" key="2">
    <citation type="submission" date="2024-09" db="EMBL/GenBank/DDBJ databases">
        <authorList>
            <person name="Veyrier F.J."/>
        </authorList>
    </citation>
    <scope>NUCLEOTIDE SEQUENCE</scope>
    <source>
        <strain evidence="7">17694</strain>
    </source>
</reference>